<keyword evidence="2" id="KW-1185">Reference proteome</keyword>
<sequence>MRWGCRLPHGIEKTALPLSASPSYGPLDIKGPAKVERALISRATPATERSSGFSRFLAFRKKLALLVVVPEKVARWRSEAGVIRDYSNQTKPSYFPPI</sequence>
<accession>A0AAV4T9B5</accession>
<protein>
    <submittedName>
        <fullName evidence="1">Uncharacterized protein</fullName>
    </submittedName>
</protein>
<evidence type="ECO:0000313" key="2">
    <source>
        <dbReference type="Proteomes" id="UP001054945"/>
    </source>
</evidence>
<name>A0AAV4T9B5_CAEEX</name>
<evidence type="ECO:0000313" key="1">
    <source>
        <dbReference type="EMBL" id="GIY41507.1"/>
    </source>
</evidence>
<reference evidence="1 2" key="1">
    <citation type="submission" date="2021-06" db="EMBL/GenBank/DDBJ databases">
        <title>Caerostris extrusa draft genome.</title>
        <authorList>
            <person name="Kono N."/>
            <person name="Arakawa K."/>
        </authorList>
    </citation>
    <scope>NUCLEOTIDE SEQUENCE [LARGE SCALE GENOMIC DNA]</scope>
</reference>
<gene>
    <name evidence="1" type="ORF">CEXT_165391</name>
</gene>
<comment type="caution">
    <text evidence="1">The sequence shown here is derived from an EMBL/GenBank/DDBJ whole genome shotgun (WGS) entry which is preliminary data.</text>
</comment>
<organism evidence="1 2">
    <name type="scientific">Caerostris extrusa</name>
    <name type="common">Bark spider</name>
    <name type="synonym">Caerostris bankana</name>
    <dbReference type="NCBI Taxonomy" id="172846"/>
    <lineage>
        <taxon>Eukaryota</taxon>
        <taxon>Metazoa</taxon>
        <taxon>Ecdysozoa</taxon>
        <taxon>Arthropoda</taxon>
        <taxon>Chelicerata</taxon>
        <taxon>Arachnida</taxon>
        <taxon>Araneae</taxon>
        <taxon>Araneomorphae</taxon>
        <taxon>Entelegynae</taxon>
        <taxon>Araneoidea</taxon>
        <taxon>Araneidae</taxon>
        <taxon>Caerostris</taxon>
    </lineage>
</organism>
<proteinExistence type="predicted"/>
<dbReference type="AlphaFoldDB" id="A0AAV4T9B5"/>
<dbReference type="EMBL" id="BPLR01010718">
    <property type="protein sequence ID" value="GIY41507.1"/>
    <property type="molecule type" value="Genomic_DNA"/>
</dbReference>
<dbReference type="Proteomes" id="UP001054945">
    <property type="component" value="Unassembled WGS sequence"/>
</dbReference>